<dbReference type="SMART" id="SM00490">
    <property type="entry name" value="HELICc"/>
    <property type="match status" value="1"/>
</dbReference>
<keyword evidence="2 7" id="KW-0067">ATP-binding</keyword>
<reference evidence="7" key="1">
    <citation type="submission" date="2025-08" db="UniProtKB">
        <authorList>
            <consortium name="RefSeq"/>
        </authorList>
    </citation>
    <scope>IDENTIFICATION</scope>
    <source>
        <tissue evidence="7">Muscle</tissue>
    </source>
</reference>
<dbReference type="Pfam" id="PF00271">
    <property type="entry name" value="Helicase_C"/>
    <property type="match status" value="1"/>
</dbReference>
<dbReference type="Pfam" id="PF23002">
    <property type="entry name" value="PIN-like_DDX60"/>
    <property type="match status" value="1"/>
</dbReference>
<feature type="coiled-coil region" evidence="3">
    <location>
        <begin position="545"/>
        <end position="580"/>
    </location>
</feature>
<dbReference type="GeneID" id="106476933"/>
<dbReference type="InterPro" id="IPR027417">
    <property type="entry name" value="P-loop_NTPase"/>
</dbReference>
<dbReference type="Proteomes" id="UP000694941">
    <property type="component" value="Unplaced"/>
</dbReference>
<keyword evidence="2 7" id="KW-0547">Nucleotide-binding</keyword>
<evidence type="ECO:0000259" key="4">
    <source>
        <dbReference type="PROSITE" id="PS51192"/>
    </source>
</evidence>
<dbReference type="InterPro" id="IPR052431">
    <property type="entry name" value="SKI2_subfamily_helicases"/>
</dbReference>
<dbReference type="GO" id="GO:0004386">
    <property type="term" value="F:helicase activity"/>
    <property type="evidence" value="ECO:0007669"/>
    <property type="project" value="UniProtKB-KW"/>
</dbReference>
<dbReference type="PROSITE" id="PS51192">
    <property type="entry name" value="HELICASE_ATP_BIND_1"/>
    <property type="match status" value="1"/>
</dbReference>
<evidence type="ECO:0000313" key="7">
    <source>
        <dbReference type="RefSeq" id="XP_022236377.1"/>
    </source>
</evidence>
<evidence type="ECO:0000256" key="3">
    <source>
        <dbReference type="SAM" id="Coils"/>
    </source>
</evidence>
<organism evidence="6 7">
    <name type="scientific">Limulus polyphemus</name>
    <name type="common">Atlantic horseshoe crab</name>
    <dbReference type="NCBI Taxonomy" id="6850"/>
    <lineage>
        <taxon>Eukaryota</taxon>
        <taxon>Metazoa</taxon>
        <taxon>Ecdysozoa</taxon>
        <taxon>Arthropoda</taxon>
        <taxon>Chelicerata</taxon>
        <taxon>Merostomata</taxon>
        <taxon>Xiphosura</taxon>
        <taxon>Limulidae</taxon>
        <taxon>Limulus</taxon>
    </lineage>
</organism>
<dbReference type="Gene3D" id="3.40.50.300">
    <property type="entry name" value="P-loop containing nucleotide triphosphate hydrolases"/>
    <property type="match status" value="2"/>
</dbReference>
<feature type="non-terminal residue" evidence="7">
    <location>
        <position position="1"/>
    </location>
</feature>
<dbReference type="PROSITE" id="PS51194">
    <property type="entry name" value="HELICASE_CTER"/>
    <property type="match status" value="1"/>
</dbReference>
<dbReference type="PANTHER" id="PTHR44533:SF4">
    <property type="entry name" value="DEAD_H RNA HELICASE, PUTATIVE-RELATED"/>
    <property type="match status" value="1"/>
</dbReference>
<accession>A0ABM1RYC2</accession>
<evidence type="ECO:0000256" key="2">
    <source>
        <dbReference type="ARBA" id="ARBA00022806"/>
    </source>
</evidence>
<evidence type="ECO:0000256" key="1">
    <source>
        <dbReference type="ARBA" id="ARBA00022801"/>
    </source>
</evidence>
<sequence length="1293" mass="151237">GNETSTLGSSTINSGKLKCLKEIFASFHIEYLDLRNHFSDVRQFLIDGEGLFIEFLLHPDLSWEFGGQPLHLVYLFERFLYMFLEKEANFKLLFFKSFDKVWTSVPSVALARLLLIEHFQRNTNITIIDEFIDVFDPMFEQYLIDESPSFILSSDRSSDLIKNLDEIFLIGRLKYLSLGCSYAFIDGIEFDVREVKGYFCNSETRHQRLYKLYERKICKGSCLQNIYRNLFLSTYQTLPLVPEPLQDLNNFDNKDVRVLLTCQALSNVMKIKSNMVFFIQVYALHLAILVTLPLKYRAQPLRKFDRKEEKELQEFWNLMCSCLKDCLTNLVPSSSGSFSKVGDLFDGRHFVNIFYLYKKKRKLQLNDKTMLLYMVLVEGLKIDEDTLPVMGKQNIKSSTKEELSIVESKGRKMNDFIINVSSILMDQYVGDIMSSSNLLVKDINDKWVKENVLHGYDFDEITHWHCKRLLSDDYNKTKNSFLEIPPTDLFLKKKWLKQKQMYYRFMEYYGGSLEGRRHPNCKAIVVQDKGKKASKKNNKISKGAARIIQSNIDKKQNEIREREKKIVDDNLENINDLKRNKDYKGALYCVKQLLSKIVDQVIKKKLLLLSLQVLVDLMEEKLKKCNTMDPNDLVVFIEDLKVLLTDLRKELSDHDKKKISKYCFQVGLDEIIDKEGLFVNEKYQKKESFVRSIETVRFQLEHMGALLSREYRYSYEYLTRVWDKMVNSTIRVSPQCFEILLLAPHRQDWAKKIRFVIFDEIHCLDSEHAAEVWEHLILLICCPFLALSATIRNPEGLCAWLQKIEDYKQICDKRSGMLKHGREYKVALITCKERHADLINYQYIPETDYLQNVHPVSLFKVKDLQNLPRFPEHVTLSPIEVLQLYDAMKIVCPKYDELEKLEPGFEFKTKTFLTKQDCKKYEHKLKELFIRWIRTGKTTLAEKVIINLKGTSQKQQNFSFNASNISKENERHIKQYILPLLDKMKNKGKFPAIFFCYNRSLCEDLVSYVAKELKTKEDAYKQSKSMKVAEKMKKPKVKKIKRIRDKEKELKAASSCNDASERSNSIEDLVAETFENEKVNFLFENKPLQDFTYANYGVIDRKETQFLHDRLCKAFDKKDVKHFSSSLCRGISYHHGGVDIKRRRTVEMLFRNKFLNIVIATGTLALGIHMPCKTVVFLGDSEYLTPLNYCQMSGRAGRRGFDLKGEVIFFGVPPDKVVQLITADLPKLIGNFPVSVTLVLRLLLLVARSEDKQDALNRAHNLLKHPLICQNQPQLNKQLKQHFMYSVQFLLRE</sequence>
<dbReference type="Pfam" id="PF26076">
    <property type="entry name" value="WHD_DDX60"/>
    <property type="match status" value="1"/>
</dbReference>
<proteinExistence type="predicted"/>
<keyword evidence="3" id="KW-0175">Coiled coil</keyword>
<dbReference type="RefSeq" id="XP_022236377.1">
    <property type="nucleotide sequence ID" value="XM_022380669.1"/>
</dbReference>
<dbReference type="PANTHER" id="PTHR44533">
    <property type="entry name" value="DEAD/H RNA HELICASE, PUTATIVE-RELATED"/>
    <property type="match status" value="1"/>
</dbReference>
<feature type="domain" description="Helicase C-terminal" evidence="5">
    <location>
        <begin position="1065"/>
        <end position="1240"/>
    </location>
</feature>
<feature type="domain" description="Helicase ATP-binding" evidence="4">
    <location>
        <begin position="733"/>
        <end position="809"/>
    </location>
</feature>
<keyword evidence="1" id="KW-0378">Hydrolase</keyword>
<dbReference type="InterPro" id="IPR014001">
    <property type="entry name" value="Helicase_ATP-bd"/>
</dbReference>
<evidence type="ECO:0000259" key="5">
    <source>
        <dbReference type="PROSITE" id="PS51194"/>
    </source>
</evidence>
<dbReference type="InterPro" id="IPR001650">
    <property type="entry name" value="Helicase_C-like"/>
</dbReference>
<gene>
    <name evidence="7" type="primary">LOC106476933</name>
</gene>
<dbReference type="InterPro" id="IPR059032">
    <property type="entry name" value="WHD_DDX60"/>
</dbReference>
<name>A0ABM1RYC2_LIMPO</name>
<dbReference type="InterPro" id="IPR055124">
    <property type="entry name" value="PIN-like_DDX60"/>
</dbReference>
<keyword evidence="2 7" id="KW-0347">Helicase</keyword>
<evidence type="ECO:0000313" key="6">
    <source>
        <dbReference type="Proteomes" id="UP000694941"/>
    </source>
</evidence>
<feature type="non-terminal residue" evidence="7">
    <location>
        <position position="1293"/>
    </location>
</feature>
<keyword evidence="6" id="KW-1185">Reference proteome</keyword>
<dbReference type="SUPFAM" id="SSF52540">
    <property type="entry name" value="P-loop containing nucleoside triphosphate hydrolases"/>
    <property type="match status" value="2"/>
</dbReference>
<protein>
    <submittedName>
        <fullName evidence="7">Probable ATP-dependent RNA helicase DDX60</fullName>
    </submittedName>
</protein>